<accession>A0A1Z9YZ50</accession>
<dbReference type="SUPFAM" id="SSF55961">
    <property type="entry name" value="Bet v1-like"/>
    <property type="match status" value="1"/>
</dbReference>
<evidence type="ECO:0000313" key="1">
    <source>
        <dbReference type="EMBL" id="OUY07491.1"/>
    </source>
</evidence>
<dbReference type="Proteomes" id="UP000196536">
    <property type="component" value="Unassembled WGS sequence"/>
</dbReference>
<sequence length="145" mass="16644">MNKKITMQQKFNRPIDQVFELFAKHATYNKMFWPVQVVRVKDAADPQRPDGVGSVRKLGFGRIKPLQEQITRLEENQSIEYKIIDNPLVKHHVGYITFKALTENTTLVTYDIEFDAKLPFVSAIVLSQLKFAISTGMAKFAKSLK</sequence>
<dbReference type="OrthoDB" id="4459835at2"/>
<keyword evidence="2" id="KW-1185">Reference proteome</keyword>
<evidence type="ECO:0000313" key="2">
    <source>
        <dbReference type="Proteomes" id="UP000196536"/>
    </source>
</evidence>
<dbReference type="InterPro" id="IPR019587">
    <property type="entry name" value="Polyketide_cyclase/dehydratase"/>
</dbReference>
<dbReference type="CDD" id="cd07821">
    <property type="entry name" value="PYR_PYL_RCAR_like"/>
    <property type="match status" value="1"/>
</dbReference>
<comment type="caution">
    <text evidence="1">The sequence shown here is derived from an EMBL/GenBank/DDBJ whole genome shotgun (WGS) entry which is preliminary data.</text>
</comment>
<name>A0A1Z9YZ50_9GAMM</name>
<organism evidence="1 2">
    <name type="scientific">Acinetobacter populi</name>
    <dbReference type="NCBI Taxonomy" id="1582270"/>
    <lineage>
        <taxon>Bacteria</taxon>
        <taxon>Pseudomonadati</taxon>
        <taxon>Pseudomonadota</taxon>
        <taxon>Gammaproteobacteria</taxon>
        <taxon>Moraxellales</taxon>
        <taxon>Moraxellaceae</taxon>
        <taxon>Acinetobacter</taxon>
    </lineage>
</organism>
<protein>
    <submittedName>
        <fullName evidence="1">MxaD family protein</fullName>
    </submittedName>
</protein>
<reference evidence="1 2" key="1">
    <citation type="submission" date="2017-05" db="EMBL/GenBank/DDBJ databases">
        <title>Acinetobacter populi ANC 5415 (= PBJ7), whole genome shotgun sequencing project.</title>
        <authorList>
            <person name="Nemec A."/>
            <person name="Radolfova-Krizova L."/>
        </authorList>
    </citation>
    <scope>NUCLEOTIDE SEQUENCE [LARGE SCALE GENOMIC DNA]</scope>
    <source>
        <strain evidence="1 2">PBJ7</strain>
    </source>
</reference>
<proteinExistence type="predicted"/>
<dbReference type="Pfam" id="PF10604">
    <property type="entry name" value="Polyketide_cyc2"/>
    <property type="match status" value="1"/>
</dbReference>
<gene>
    <name evidence="1" type="ORF">CAP51_06985</name>
</gene>
<dbReference type="InterPro" id="IPR023393">
    <property type="entry name" value="START-like_dom_sf"/>
</dbReference>
<dbReference type="Gene3D" id="3.30.530.20">
    <property type="match status" value="1"/>
</dbReference>
<dbReference type="EMBL" id="NEXX01000002">
    <property type="protein sequence ID" value="OUY07491.1"/>
    <property type="molecule type" value="Genomic_DNA"/>
</dbReference>
<dbReference type="AlphaFoldDB" id="A0A1Z9YZ50"/>
<dbReference type="RefSeq" id="WP_087620041.1">
    <property type="nucleotide sequence ID" value="NZ_NEXX01000002.1"/>
</dbReference>